<name>A0ABW1KTY7_9PROT</name>
<evidence type="ECO:0000313" key="15">
    <source>
        <dbReference type="Proteomes" id="UP001596116"/>
    </source>
</evidence>
<comment type="similarity">
    <text evidence="3 10">Belongs to the acyl-CoA dehydrogenase family.</text>
</comment>
<comment type="caution">
    <text evidence="14">The sequence shown here is derived from an EMBL/GenBank/DDBJ whole genome shotgun (WGS) entry which is preliminary data.</text>
</comment>
<comment type="pathway">
    <text evidence="2">Siderophore biosynthesis; mycobactin biosynthesis.</text>
</comment>
<evidence type="ECO:0000256" key="5">
    <source>
        <dbReference type="ARBA" id="ARBA00022827"/>
    </source>
</evidence>
<dbReference type="Gene3D" id="1.20.140.10">
    <property type="entry name" value="Butyryl-CoA Dehydrogenase, subunit A, domain 3"/>
    <property type="match status" value="1"/>
</dbReference>
<evidence type="ECO:0000256" key="8">
    <source>
        <dbReference type="ARBA" id="ARBA00040394"/>
    </source>
</evidence>
<comment type="function">
    <text evidence="7">Catalyzes the dehydrogenation at the alpha-beta position of ACP-bound acyl chains. This results in the introduction of a double bond in the lipidic chain, which is further transferred to the epsilon-amino group of lysine residue in the mycobactin core by MbtK.</text>
</comment>
<dbReference type="InterPro" id="IPR009100">
    <property type="entry name" value="AcylCoA_DH/oxidase_NM_dom_sf"/>
</dbReference>
<dbReference type="EMBL" id="JBHPON010000001">
    <property type="protein sequence ID" value="MFC6035596.1"/>
    <property type="molecule type" value="Genomic_DNA"/>
</dbReference>
<comment type="cofactor">
    <cofactor evidence="1 10">
        <name>FAD</name>
        <dbReference type="ChEBI" id="CHEBI:57692"/>
    </cofactor>
</comment>
<dbReference type="InterPro" id="IPR006089">
    <property type="entry name" value="Acyl-CoA_DH_CS"/>
</dbReference>
<dbReference type="InterPro" id="IPR046373">
    <property type="entry name" value="Acyl-CoA_Oxase/DH_mid-dom_sf"/>
</dbReference>
<evidence type="ECO:0000256" key="6">
    <source>
        <dbReference type="ARBA" id="ARBA00023002"/>
    </source>
</evidence>
<dbReference type="InterPro" id="IPR036250">
    <property type="entry name" value="AcylCo_DH-like_C"/>
</dbReference>
<dbReference type="InterPro" id="IPR006091">
    <property type="entry name" value="Acyl-CoA_Oxase/DH_mid-dom"/>
</dbReference>
<dbReference type="RefSeq" id="WP_379879000.1">
    <property type="nucleotide sequence ID" value="NZ_JBHPON010000001.1"/>
</dbReference>
<dbReference type="PANTHER" id="PTHR48083">
    <property type="entry name" value="MEDIUM-CHAIN SPECIFIC ACYL-COA DEHYDROGENASE, MITOCHONDRIAL-RELATED"/>
    <property type="match status" value="1"/>
</dbReference>
<dbReference type="PROSITE" id="PS00073">
    <property type="entry name" value="ACYL_COA_DH_2"/>
    <property type="match status" value="1"/>
</dbReference>
<sequence>MQSSIFSEEHELFRETVRRFFREAVEPFSAEWERKEQVPRELWLQAGELGLLCPSIPETYGGAGGDFLYNVIVAEEIGYAIGGGSVAFSAHSDIVAYYLLGHAAEELKQEWLPKMVTGECLTSIAMTEPGAGSDLKAIKTRAVRDGDHYVLNGAKTFITNGLDADLVVVACKTNPEAGAKGISLIAVDTRLPGFRRGKTLEKIGQRASGTVELFFDDLRVPQQCLLGEEGAGFAIMMEELPRERLNIAIRAHTSALRAYEETVSYVKQRSVFDQAVFDFQTCKHALAEINTDLAVGRAFLDQCLSQMLRNTLTPEAAAMAKLWLAEMEWRSLDRCLQLHGGYGYMMEYPIARLFVDARSRRIYGGSSEIMREFVARKI</sequence>
<accession>A0ABW1KTY7</accession>
<proteinExistence type="inferred from homology"/>
<keyword evidence="5 10" id="KW-0274">FAD</keyword>
<protein>
    <recommendedName>
        <fullName evidence="8">Acyl-[acyl-carrier-protein] dehydrogenase MbtN</fullName>
    </recommendedName>
    <alternativeName>
        <fullName evidence="9">Mycobactin synthase protein N</fullName>
    </alternativeName>
</protein>
<dbReference type="PANTHER" id="PTHR48083:SF20">
    <property type="entry name" value="LONG-CHAIN SPECIFIC ACYL-COA DEHYDROGENASE, MITOCHONDRIAL"/>
    <property type="match status" value="1"/>
</dbReference>
<dbReference type="Pfam" id="PF02770">
    <property type="entry name" value="Acyl-CoA_dh_M"/>
    <property type="match status" value="1"/>
</dbReference>
<feature type="domain" description="Acyl-CoA dehydrogenase/oxidase C-terminal" evidence="11">
    <location>
        <begin position="230"/>
        <end position="377"/>
    </location>
</feature>
<dbReference type="Gene3D" id="1.10.540.10">
    <property type="entry name" value="Acyl-CoA dehydrogenase/oxidase, N-terminal domain"/>
    <property type="match status" value="1"/>
</dbReference>
<evidence type="ECO:0000256" key="3">
    <source>
        <dbReference type="ARBA" id="ARBA00009347"/>
    </source>
</evidence>
<dbReference type="InterPro" id="IPR037069">
    <property type="entry name" value="AcylCoA_DH/ox_N_sf"/>
</dbReference>
<organism evidence="14 15">
    <name type="scientific">Hyphococcus aureus</name>
    <dbReference type="NCBI Taxonomy" id="2666033"/>
    <lineage>
        <taxon>Bacteria</taxon>
        <taxon>Pseudomonadati</taxon>
        <taxon>Pseudomonadota</taxon>
        <taxon>Alphaproteobacteria</taxon>
        <taxon>Parvularculales</taxon>
        <taxon>Parvularculaceae</taxon>
        <taxon>Hyphococcus</taxon>
    </lineage>
</organism>
<dbReference type="InterPro" id="IPR009075">
    <property type="entry name" value="AcylCo_DH/oxidase_C"/>
</dbReference>
<evidence type="ECO:0000256" key="2">
    <source>
        <dbReference type="ARBA" id="ARBA00005102"/>
    </source>
</evidence>
<keyword evidence="6 10" id="KW-0560">Oxidoreductase</keyword>
<reference evidence="14 15" key="1">
    <citation type="submission" date="2024-09" db="EMBL/GenBank/DDBJ databases">
        <authorList>
            <person name="Zhang Z.-H."/>
        </authorList>
    </citation>
    <scope>NUCLEOTIDE SEQUENCE [LARGE SCALE GENOMIC DNA]</scope>
    <source>
        <strain evidence="14 15">HHTR114</strain>
    </source>
</reference>
<evidence type="ECO:0000259" key="11">
    <source>
        <dbReference type="Pfam" id="PF00441"/>
    </source>
</evidence>
<dbReference type="SUPFAM" id="SSF47203">
    <property type="entry name" value="Acyl-CoA dehydrogenase C-terminal domain-like"/>
    <property type="match status" value="1"/>
</dbReference>
<dbReference type="Pfam" id="PF00441">
    <property type="entry name" value="Acyl-CoA_dh_1"/>
    <property type="match status" value="1"/>
</dbReference>
<evidence type="ECO:0000256" key="10">
    <source>
        <dbReference type="RuleBase" id="RU362125"/>
    </source>
</evidence>
<evidence type="ECO:0000259" key="12">
    <source>
        <dbReference type="Pfam" id="PF02770"/>
    </source>
</evidence>
<evidence type="ECO:0000259" key="13">
    <source>
        <dbReference type="Pfam" id="PF02771"/>
    </source>
</evidence>
<keyword evidence="15" id="KW-1185">Reference proteome</keyword>
<gene>
    <name evidence="14" type="ORF">ACFMB1_08590</name>
</gene>
<dbReference type="SUPFAM" id="SSF56645">
    <property type="entry name" value="Acyl-CoA dehydrogenase NM domain-like"/>
    <property type="match status" value="1"/>
</dbReference>
<evidence type="ECO:0000256" key="1">
    <source>
        <dbReference type="ARBA" id="ARBA00001974"/>
    </source>
</evidence>
<keyword evidence="4 10" id="KW-0285">Flavoprotein</keyword>
<evidence type="ECO:0000256" key="7">
    <source>
        <dbReference type="ARBA" id="ARBA00037085"/>
    </source>
</evidence>
<dbReference type="Proteomes" id="UP001596116">
    <property type="component" value="Unassembled WGS sequence"/>
</dbReference>
<dbReference type="PROSITE" id="PS00072">
    <property type="entry name" value="ACYL_COA_DH_1"/>
    <property type="match status" value="1"/>
</dbReference>
<evidence type="ECO:0000256" key="9">
    <source>
        <dbReference type="ARBA" id="ARBA00042660"/>
    </source>
</evidence>
<feature type="domain" description="Acyl-CoA oxidase/dehydrogenase middle" evidence="12">
    <location>
        <begin position="123"/>
        <end position="217"/>
    </location>
</feature>
<dbReference type="Gene3D" id="2.40.110.10">
    <property type="entry name" value="Butyryl-CoA Dehydrogenase, subunit A, domain 2"/>
    <property type="match status" value="1"/>
</dbReference>
<dbReference type="Pfam" id="PF02771">
    <property type="entry name" value="Acyl-CoA_dh_N"/>
    <property type="match status" value="1"/>
</dbReference>
<evidence type="ECO:0000313" key="14">
    <source>
        <dbReference type="EMBL" id="MFC6035596.1"/>
    </source>
</evidence>
<evidence type="ECO:0000256" key="4">
    <source>
        <dbReference type="ARBA" id="ARBA00022630"/>
    </source>
</evidence>
<feature type="domain" description="Acyl-CoA dehydrogenase/oxidase N-terminal" evidence="13">
    <location>
        <begin position="7"/>
        <end position="119"/>
    </location>
</feature>
<dbReference type="InterPro" id="IPR013786">
    <property type="entry name" value="AcylCoA_DH/ox_N"/>
</dbReference>
<dbReference type="InterPro" id="IPR050741">
    <property type="entry name" value="Acyl-CoA_dehydrogenase"/>
</dbReference>